<dbReference type="AlphaFoldDB" id="A0A8X6TG37"/>
<proteinExistence type="predicted"/>
<gene>
    <name evidence="1" type="ORF">NPIL_253071</name>
</gene>
<evidence type="ECO:0000313" key="1">
    <source>
        <dbReference type="EMBL" id="GFT05812.1"/>
    </source>
</evidence>
<name>A0A8X6TG37_NEPPI</name>
<reference evidence="1" key="1">
    <citation type="submission" date="2020-08" db="EMBL/GenBank/DDBJ databases">
        <title>Multicomponent nature underlies the extraordinary mechanical properties of spider dragline silk.</title>
        <authorList>
            <person name="Kono N."/>
            <person name="Nakamura H."/>
            <person name="Mori M."/>
            <person name="Yoshida Y."/>
            <person name="Ohtoshi R."/>
            <person name="Malay A.D."/>
            <person name="Moran D.A.P."/>
            <person name="Tomita M."/>
            <person name="Numata K."/>
            <person name="Arakawa K."/>
        </authorList>
    </citation>
    <scope>NUCLEOTIDE SEQUENCE</scope>
</reference>
<accession>A0A8X6TG37</accession>
<keyword evidence="2" id="KW-1185">Reference proteome</keyword>
<dbReference type="Proteomes" id="UP000887013">
    <property type="component" value="Unassembled WGS sequence"/>
</dbReference>
<evidence type="ECO:0000313" key="2">
    <source>
        <dbReference type="Proteomes" id="UP000887013"/>
    </source>
</evidence>
<dbReference type="EMBL" id="BMAW01007865">
    <property type="protein sequence ID" value="GFT05812.1"/>
    <property type="molecule type" value="Genomic_DNA"/>
</dbReference>
<comment type="caution">
    <text evidence="1">The sequence shown here is derived from an EMBL/GenBank/DDBJ whole genome shotgun (WGS) entry which is preliminary data.</text>
</comment>
<protein>
    <submittedName>
        <fullName evidence="1">Uncharacterized protein</fullName>
    </submittedName>
</protein>
<organism evidence="1 2">
    <name type="scientific">Nephila pilipes</name>
    <name type="common">Giant wood spider</name>
    <name type="synonym">Nephila maculata</name>
    <dbReference type="NCBI Taxonomy" id="299642"/>
    <lineage>
        <taxon>Eukaryota</taxon>
        <taxon>Metazoa</taxon>
        <taxon>Ecdysozoa</taxon>
        <taxon>Arthropoda</taxon>
        <taxon>Chelicerata</taxon>
        <taxon>Arachnida</taxon>
        <taxon>Araneae</taxon>
        <taxon>Araneomorphae</taxon>
        <taxon>Entelegynae</taxon>
        <taxon>Araneoidea</taxon>
        <taxon>Nephilidae</taxon>
        <taxon>Nephila</taxon>
    </lineage>
</organism>
<sequence>MTVTRFQPRGKCPELQETLIMSKGLRRDTSQYDLSYNRRSYQGDPIRINTANNGNLANSVMNLRGKGFPVCLLNAPELFSFLEY</sequence>